<dbReference type="Pfam" id="PF06325">
    <property type="entry name" value="PrmA"/>
    <property type="match status" value="1"/>
</dbReference>
<dbReference type="PANTHER" id="PTHR43648:SF1">
    <property type="entry name" value="ELECTRON TRANSFER FLAVOPROTEIN BETA SUBUNIT LYSINE METHYLTRANSFERASE"/>
    <property type="match status" value="1"/>
</dbReference>
<evidence type="ECO:0000313" key="4">
    <source>
        <dbReference type="Proteomes" id="UP000427906"/>
    </source>
</evidence>
<keyword evidence="4" id="KW-1185">Reference proteome</keyword>
<proteinExistence type="predicted"/>
<evidence type="ECO:0000256" key="1">
    <source>
        <dbReference type="ARBA" id="ARBA00022603"/>
    </source>
</evidence>
<evidence type="ECO:0000313" key="3">
    <source>
        <dbReference type="EMBL" id="BBO71734.1"/>
    </source>
</evidence>
<evidence type="ECO:0000256" key="2">
    <source>
        <dbReference type="ARBA" id="ARBA00022679"/>
    </source>
</evidence>
<gene>
    <name evidence="3" type="ORF">DSCA_56640</name>
</gene>
<dbReference type="CDD" id="cd02440">
    <property type="entry name" value="AdoMet_MTases"/>
    <property type="match status" value="1"/>
</dbReference>
<dbReference type="Gene3D" id="3.40.50.150">
    <property type="entry name" value="Vaccinia Virus protein VP39"/>
    <property type="match status" value="1"/>
</dbReference>
<reference evidence="3 4" key="1">
    <citation type="submission" date="2019-11" db="EMBL/GenBank/DDBJ databases">
        <title>Comparative genomics of hydrocarbon-degrading Desulfosarcina strains.</title>
        <authorList>
            <person name="Watanabe M."/>
            <person name="Kojima H."/>
            <person name="Fukui M."/>
        </authorList>
    </citation>
    <scope>NUCLEOTIDE SEQUENCE [LARGE SCALE GENOMIC DNA]</scope>
    <source>
        <strain evidence="3 4">PL12</strain>
    </source>
</reference>
<name>A0A5K7YZQ8_9BACT</name>
<dbReference type="RefSeq" id="WP_231716562.1">
    <property type="nucleotide sequence ID" value="NZ_AP021874.1"/>
</dbReference>
<evidence type="ECO:0008006" key="5">
    <source>
        <dbReference type="Google" id="ProtNLM"/>
    </source>
</evidence>
<keyword evidence="2" id="KW-0808">Transferase</keyword>
<dbReference type="SUPFAM" id="SSF53335">
    <property type="entry name" value="S-adenosyl-L-methionine-dependent methyltransferases"/>
    <property type="match status" value="1"/>
</dbReference>
<dbReference type="GO" id="GO:0032259">
    <property type="term" value="P:methylation"/>
    <property type="evidence" value="ECO:0007669"/>
    <property type="project" value="UniProtKB-KW"/>
</dbReference>
<dbReference type="InterPro" id="IPR029063">
    <property type="entry name" value="SAM-dependent_MTases_sf"/>
</dbReference>
<dbReference type="InterPro" id="IPR050078">
    <property type="entry name" value="Ribosomal_L11_MeTrfase_PrmA"/>
</dbReference>
<dbReference type="AlphaFoldDB" id="A0A5K7YZQ8"/>
<keyword evidence="1" id="KW-0489">Methyltransferase</keyword>
<sequence>MMPAPVAANPYRDLYIYYLSGRFRPGRDFKPEHYIGSWEEGEFSFLFFTRPNKPLVETTVSRLAGLKLLDHYHMTYDQWQGEEIVPCRIGHFTISPPWFAVDEKSADTTIILDPGVVFGTGTHPTTRDCLEALQLAVEDRTIRTALDLGTGTGLLALAAARMGCQKVLATDLTLLAARTAWRNVELNGLTDRILVAQGDAEKFMDFTSDLVVSNIHYDVMKNLIRTRGFLGKKRFILSGLMRSEAARIESVLADLPVKIVRRWSRDGIWHTFYGESY</sequence>
<protein>
    <recommendedName>
        <fullName evidence="5">Ribosomal protein L11 methyltransferase</fullName>
    </recommendedName>
</protein>
<dbReference type="Proteomes" id="UP000427906">
    <property type="component" value="Chromosome"/>
</dbReference>
<dbReference type="PANTHER" id="PTHR43648">
    <property type="entry name" value="ELECTRON TRANSFER FLAVOPROTEIN BETA SUBUNIT LYSINE METHYLTRANSFERASE"/>
    <property type="match status" value="1"/>
</dbReference>
<accession>A0A5K7YZQ8</accession>
<organism evidence="3 4">
    <name type="scientific">Desulfosarcina alkanivorans</name>
    <dbReference type="NCBI Taxonomy" id="571177"/>
    <lineage>
        <taxon>Bacteria</taxon>
        <taxon>Pseudomonadati</taxon>
        <taxon>Thermodesulfobacteriota</taxon>
        <taxon>Desulfobacteria</taxon>
        <taxon>Desulfobacterales</taxon>
        <taxon>Desulfosarcinaceae</taxon>
        <taxon>Desulfosarcina</taxon>
    </lineage>
</organism>
<dbReference type="GO" id="GO:0008276">
    <property type="term" value="F:protein methyltransferase activity"/>
    <property type="evidence" value="ECO:0007669"/>
    <property type="project" value="TreeGrafter"/>
</dbReference>
<dbReference type="EMBL" id="AP021874">
    <property type="protein sequence ID" value="BBO71734.1"/>
    <property type="molecule type" value="Genomic_DNA"/>
</dbReference>
<dbReference type="KEGG" id="dalk:DSCA_56640"/>